<dbReference type="RefSeq" id="WP_111652622.1">
    <property type="nucleotide sequence ID" value="NZ_JACHWI010000007.1"/>
</dbReference>
<comment type="caution">
    <text evidence="2">The sequence shown here is derived from an EMBL/GenBank/DDBJ whole genome shotgun (WGS) entry which is preliminary data.</text>
</comment>
<dbReference type="Gene3D" id="3.30.750.24">
    <property type="entry name" value="STAS domain"/>
    <property type="match status" value="1"/>
</dbReference>
<protein>
    <submittedName>
        <fullName evidence="2">Anti-anti-sigma factor</fullName>
    </submittedName>
</protein>
<dbReference type="PROSITE" id="PS50801">
    <property type="entry name" value="STAS"/>
    <property type="match status" value="1"/>
</dbReference>
<dbReference type="EMBL" id="QLMJ01000016">
    <property type="protein sequence ID" value="RAK30588.1"/>
    <property type="molecule type" value="Genomic_DNA"/>
</dbReference>
<name>A0A327Z608_9ACTN</name>
<organism evidence="2 3">
    <name type="scientific">Actinoplanes lutulentus</name>
    <dbReference type="NCBI Taxonomy" id="1287878"/>
    <lineage>
        <taxon>Bacteria</taxon>
        <taxon>Bacillati</taxon>
        <taxon>Actinomycetota</taxon>
        <taxon>Actinomycetes</taxon>
        <taxon>Micromonosporales</taxon>
        <taxon>Micromonosporaceae</taxon>
        <taxon>Actinoplanes</taxon>
    </lineage>
</organism>
<dbReference type="InterPro" id="IPR002645">
    <property type="entry name" value="STAS_dom"/>
</dbReference>
<keyword evidence="3" id="KW-1185">Reference proteome</keyword>
<dbReference type="Pfam" id="PF13466">
    <property type="entry name" value="STAS_2"/>
    <property type="match status" value="1"/>
</dbReference>
<dbReference type="InterPro" id="IPR036513">
    <property type="entry name" value="STAS_dom_sf"/>
</dbReference>
<dbReference type="Proteomes" id="UP000249341">
    <property type="component" value="Unassembled WGS sequence"/>
</dbReference>
<evidence type="ECO:0000313" key="2">
    <source>
        <dbReference type="EMBL" id="RAK30588.1"/>
    </source>
</evidence>
<dbReference type="SUPFAM" id="SSF52091">
    <property type="entry name" value="SpoIIaa-like"/>
    <property type="match status" value="1"/>
</dbReference>
<evidence type="ECO:0000313" key="3">
    <source>
        <dbReference type="Proteomes" id="UP000249341"/>
    </source>
</evidence>
<sequence length="186" mass="19790">MDSPVHVDVTAPGMVRVVLTGSVFLVQPDEILTLVDQAMTADPGARVTVDLGQATSLDSSGVALLLLVRRRALRGAATFHLHGARPEVRRHLHMAGLTKIFGLRAEDAAGGGPNVGGHVTVLVQILDEPFEADTIRTVRGQLSSERPRPHPGSIGSYGLWLVRRICDEVDISTGPDGTTVRLALIV</sequence>
<feature type="domain" description="STAS" evidence="1">
    <location>
        <begin position="12"/>
        <end position="97"/>
    </location>
</feature>
<reference evidence="2 3" key="1">
    <citation type="submission" date="2018-06" db="EMBL/GenBank/DDBJ databases">
        <title>Genomic Encyclopedia of Type Strains, Phase III (KMG-III): the genomes of soil and plant-associated and newly described type strains.</title>
        <authorList>
            <person name="Whitman W."/>
        </authorList>
    </citation>
    <scope>NUCLEOTIDE SEQUENCE [LARGE SCALE GENOMIC DNA]</scope>
    <source>
        <strain evidence="2 3">CGMCC 4.7090</strain>
    </source>
</reference>
<dbReference type="InterPro" id="IPR058548">
    <property type="entry name" value="MlaB-like_STAS"/>
</dbReference>
<dbReference type="OrthoDB" id="4350801at2"/>
<dbReference type="AlphaFoldDB" id="A0A327Z608"/>
<gene>
    <name evidence="2" type="ORF">B0I29_116247</name>
</gene>
<evidence type="ECO:0000259" key="1">
    <source>
        <dbReference type="PROSITE" id="PS50801"/>
    </source>
</evidence>
<accession>A0A327Z608</accession>
<proteinExistence type="predicted"/>